<dbReference type="EMBL" id="JAUHHV010000009">
    <property type="protein sequence ID" value="KAK1411978.1"/>
    <property type="molecule type" value="Genomic_DNA"/>
</dbReference>
<proteinExistence type="predicted"/>
<evidence type="ECO:0000256" key="2">
    <source>
        <dbReference type="ARBA" id="ARBA00023186"/>
    </source>
</evidence>
<dbReference type="GO" id="GO:0110102">
    <property type="term" value="P:ribulose bisphosphate carboxylase complex assembly"/>
    <property type="evidence" value="ECO:0007669"/>
    <property type="project" value="InterPro"/>
</dbReference>
<reference evidence="5" key="1">
    <citation type="journal article" date="2023" name="bioRxiv">
        <title>Improved chromosome-level genome assembly for marigold (Tagetes erecta).</title>
        <authorList>
            <person name="Jiang F."/>
            <person name="Yuan L."/>
            <person name="Wang S."/>
            <person name="Wang H."/>
            <person name="Xu D."/>
            <person name="Wang A."/>
            <person name="Fan W."/>
        </authorList>
    </citation>
    <scope>NUCLEOTIDE SEQUENCE</scope>
    <source>
        <strain evidence="5">WSJ</strain>
        <tissue evidence="5">Leaf</tissue>
    </source>
</reference>
<dbReference type="GO" id="GO:0015977">
    <property type="term" value="P:carbon fixation"/>
    <property type="evidence" value="ECO:0007669"/>
    <property type="project" value="UniProtKB-KW"/>
</dbReference>
<dbReference type="SUPFAM" id="SSF158615">
    <property type="entry name" value="RbcX-like"/>
    <property type="match status" value="1"/>
</dbReference>
<keyword evidence="6" id="KW-1185">Reference proteome</keyword>
<dbReference type="PANTHER" id="PTHR33791">
    <property type="entry name" value="CHAPERONIN-LIKE RBCX PROTEIN 1, CHLOROPLASTIC"/>
    <property type="match status" value="1"/>
</dbReference>
<dbReference type="PANTHER" id="PTHR33791:SF1">
    <property type="entry name" value="RUBISCO CHAPERONE RBCX"/>
    <property type="match status" value="1"/>
</dbReference>
<dbReference type="InterPro" id="IPR038052">
    <property type="entry name" value="Chaperonin_RbcX_sf"/>
</dbReference>
<feature type="region of interest" description="Disordered" evidence="4">
    <location>
        <begin position="34"/>
        <end position="53"/>
    </location>
</feature>
<dbReference type="AlphaFoldDB" id="A0AAD8NL04"/>
<protein>
    <recommendedName>
        <fullName evidence="7">Chaperonin-like RbcX protein</fullName>
    </recommendedName>
</protein>
<keyword evidence="3" id="KW-0120">Carbon dioxide fixation</keyword>
<name>A0AAD8NL04_TARER</name>
<evidence type="ECO:0000256" key="1">
    <source>
        <dbReference type="ARBA" id="ARBA00022531"/>
    </source>
</evidence>
<dbReference type="InterPro" id="IPR003435">
    <property type="entry name" value="Chaperonin_RcbX"/>
</dbReference>
<organism evidence="5 6">
    <name type="scientific">Tagetes erecta</name>
    <name type="common">African marigold</name>
    <dbReference type="NCBI Taxonomy" id="13708"/>
    <lineage>
        <taxon>Eukaryota</taxon>
        <taxon>Viridiplantae</taxon>
        <taxon>Streptophyta</taxon>
        <taxon>Embryophyta</taxon>
        <taxon>Tracheophyta</taxon>
        <taxon>Spermatophyta</taxon>
        <taxon>Magnoliopsida</taxon>
        <taxon>eudicotyledons</taxon>
        <taxon>Gunneridae</taxon>
        <taxon>Pentapetalae</taxon>
        <taxon>asterids</taxon>
        <taxon>campanulids</taxon>
        <taxon>Asterales</taxon>
        <taxon>Asteraceae</taxon>
        <taxon>Asteroideae</taxon>
        <taxon>Heliantheae alliance</taxon>
        <taxon>Tageteae</taxon>
        <taxon>Tagetes</taxon>
    </lineage>
</organism>
<dbReference type="Proteomes" id="UP001229421">
    <property type="component" value="Unassembled WGS sequence"/>
</dbReference>
<gene>
    <name evidence="5" type="ORF">QVD17_32878</name>
</gene>
<sequence>MVMGICVLPSPIVDSHNSPCLCLVSFASTRVDQTSNMDSNSRMKSDGKKPGSSFMGSRFQAKAIGLKKQRRVKDFVIVNNLGGQYEDDAFDDVKTQIFNLFTLTAVTNVTKQLHKTNPTQYQWFYDFVKTNNPANGKRFLHILQKENHELAETVMVTRLHLFGKWIKDLDHAEMYKDLSDQNLELMRERLLETVKWPCDDTNTDTVSD</sequence>
<dbReference type="GO" id="GO:0044183">
    <property type="term" value="F:protein folding chaperone"/>
    <property type="evidence" value="ECO:0007669"/>
    <property type="project" value="InterPro"/>
</dbReference>
<evidence type="ECO:0000256" key="3">
    <source>
        <dbReference type="ARBA" id="ARBA00023300"/>
    </source>
</evidence>
<dbReference type="Pfam" id="PF02341">
    <property type="entry name" value="RbcX"/>
    <property type="match status" value="1"/>
</dbReference>
<evidence type="ECO:0000313" key="6">
    <source>
        <dbReference type="Proteomes" id="UP001229421"/>
    </source>
</evidence>
<accession>A0AAD8NL04</accession>
<dbReference type="Gene3D" id="1.10.1200.210">
    <property type="entry name" value="Chaperonin-like RbcX"/>
    <property type="match status" value="1"/>
</dbReference>
<evidence type="ECO:0000313" key="5">
    <source>
        <dbReference type="EMBL" id="KAK1411978.1"/>
    </source>
</evidence>
<dbReference type="GO" id="GO:0015979">
    <property type="term" value="P:photosynthesis"/>
    <property type="evidence" value="ECO:0007669"/>
    <property type="project" value="UniProtKB-KW"/>
</dbReference>
<keyword evidence="2" id="KW-0143">Chaperone</keyword>
<comment type="caution">
    <text evidence="5">The sequence shown here is derived from an EMBL/GenBank/DDBJ whole genome shotgun (WGS) entry which is preliminary data.</text>
</comment>
<keyword evidence="1" id="KW-0602">Photosynthesis</keyword>
<evidence type="ECO:0008006" key="7">
    <source>
        <dbReference type="Google" id="ProtNLM"/>
    </source>
</evidence>
<evidence type="ECO:0000256" key="4">
    <source>
        <dbReference type="SAM" id="MobiDB-lite"/>
    </source>
</evidence>